<dbReference type="PROSITE" id="PS00178">
    <property type="entry name" value="AA_TRNA_LIGASE_I"/>
    <property type="match status" value="1"/>
</dbReference>
<dbReference type="PRINTS" id="PR00987">
    <property type="entry name" value="TRNASYNTHGLU"/>
</dbReference>
<dbReference type="EC" id="6.1.1.17" evidence="3"/>
<keyword evidence="8 17" id="KW-0030">Aminoacyl-tRNA synthetase</keyword>
<dbReference type="GO" id="GO:0000049">
    <property type="term" value="F:tRNA binding"/>
    <property type="evidence" value="ECO:0007669"/>
    <property type="project" value="InterPro"/>
</dbReference>
<feature type="domain" description="Aminoacyl-tRNA synthetase class I anticodon-binding" evidence="19">
    <location>
        <begin position="370"/>
        <end position="511"/>
    </location>
</feature>
<comment type="similarity">
    <text evidence="2">Belongs to the class-I aminoacyl-tRNA synthetase family. Glutamate--tRNA ligase type 1 subfamily.</text>
</comment>
<evidence type="ECO:0000256" key="5">
    <source>
        <dbReference type="ARBA" id="ARBA00022741"/>
    </source>
</evidence>
<evidence type="ECO:0000256" key="9">
    <source>
        <dbReference type="ARBA" id="ARBA00030865"/>
    </source>
</evidence>
<dbReference type="InterPro" id="IPR001412">
    <property type="entry name" value="aa-tRNA-synth_I_CS"/>
</dbReference>
<evidence type="ECO:0000256" key="10">
    <source>
        <dbReference type="ARBA" id="ARBA00044054"/>
    </source>
</evidence>
<dbReference type="Pfam" id="PF00749">
    <property type="entry name" value="tRNA-synt_1c"/>
    <property type="match status" value="1"/>
</dbReference>
<dbReference type="GO" id="GO:0008270">
    <property type="term" value="F:zinc ion binding"/>
    <property type="evidence" value="ECO:0007669"/>
    <property type="project" value="InterPro"/>
</dbReference>
<evidence type="ECO:0000256" key="16">
    <source>
        <dbReference type="ARBA" id="ARBA00047689"/>
    </source>
</evidence>
<dbReference type="Pfam" id="PF19269">
    <property type="entry name" value="Anticodon_2"/>
    <property type="match status" value="1"/>
</dbReference>
<dbReference type="GO" id="GO:0006424">
    <property type="term" value="P:glutamyl-tRNA aminoacylation"/>
    <property type="evidence" value="ECO:0007669"/>
    <property type="project" value="InterPro"/>
</dbReference>
<dbReference type="InterPro" id="IPR020751">
    <property type="entry name" value="aa-tRNA-synth_I_codon-bd_sub2"/>
</dbReference>
<dbReference type="EC" id="6.1.1.24" evidence="10"/>
<dbReference type="Gene3D" id="3.40.50.620">
    <property type="entry name" value="HUPs"/>
    <property type="match status" value="1"/>
</dbReference>
<dbReference type="GO" id="GO:0005524">
    <property type="term" value="F:ATP binding"/>
    <property type="evidence" value="ECO:0007669"/>
    <property type="project" value="UniProtKB-KW"/>
</dbReference>
<name>A0A8D8S2R0_9HEMI</name>
<dbReference type="PANTHER" id="PTHR43311:SF2">
    <property type="entry name" value="GLUTAMATE--TRNA LIGASE, MITOCHONDRIAL-RELATED"/>
    <property type="match status" value="1"/>
</dbReference>
<dbReference type="Gene3D" id="1.10.10.350">
    <property type="match status" value="1"/>
</dbReference>
<evidence type="ECO:0000259" key="18">
    <source>
        <dbReference type="Pfam" id="PF00749"/>
    </source>
</evidence>
<evidence type="ECO:0000256" key="7">
    <source>
        <dbReference type="ARBA" id="ARBA00022917"/>
    </source>
</evidence>
<evidence type="ECO:0000256" key="6">
    <source>
        <dbReference type="ARBA" id="ARBA00022840"/>
    </source>
</evidence>
<evidence type="ECO:0000256" key="14">
    <source>
        <dbReference type="ARBA" id="ARBA00047366"/>
    </source>
</evidence>
<dbReference type="FunFam" id="3.40.50.620:FF:000045">
    <property type="entry name" value="Glutamate--tRNA ligase, mitochondrial"/>
    <property type="match status" value="1"/>
</dbReference>
<evidence type="ECO:0000256" key="15">
    <source>
        <dbReference type="ARBA" id="ARBA00047479"/>
    </source>
</evidence>
<evidence type="ECO:0000313" key="20">
    <source>
        <dbReference type="EMBL" id="CAG6662153.1"/>
    </source>
</evidence>
<dbReference type="PANTHER" id="PTHR43311">
    <property type="entry name" value="GLUTAMATE--TRNA LIGASE"/>
    <property type="match status" value="1"/>
</dbReference>
<reference evidence="20" key="1">
    <citation type="submission" date="2021-05" db="EMBL/GenBank/DDBJ databases">
        <authorList>
            <person name="Alioto T."/>
            <person name="Alioto T."/>
            <person name="Gomez Garrido J."/>
        </authorList>
    </citation>
    <scope>NUCLEOTIDE SEQUENCE</scope>
</reference>
<comment type="catalytic activity">
    <reaction evidence="15">
        <text>tRNA(Glx) + L-glutamate + ATP = L-glutamyl-tRNA(Glx) + AMP + diphosphate</text>
        <dbReference type="Rhea" id="RHEA:18397"/>
        <dbReference type="Rhea" id="RHEA-COMP:9713"/>
        <dbReference type="Rhea" id="RHEA-COMP:9716"/>
        <dbReference type="ChEBI" id="CHEBI:29985"/>
        <dbReference type="ChEBI" id="CHEBI:30616"/>
        <dbReference type="ChEBI" id="CHEBI:33019"/>
        <dbReference type="ChEBI" id="CHEBI:78442"/>
        <dbReference type="ChEBI" id="CHEBI:78520"/>
        <dbReference type="ChEBI" id="CHEBI:456215"/>
        <dbReference type="EC" id="6.1.1.24"/>
    </reaction>
    <physiologicalReaction direction="left-to-right" evidence="15">
        <dbReference type="Rhea" id="RHEA:18398"/>
    </physiologicalReaction>
</comment>
<evidence type="ECO:0000259" key="19">
    <source>
        <dbReference type="Pfam" id="PF19269"/>
    </source>
</evidence>
<dbReference type="GO" id="GO:0005739">
    <property type="term" value="C:mitochondrion"/>
    <property type="evidence" value="ECO:0007669"/>
    <property type="project" value="UniProtKB-SubCell"/>
</dbReference>
<dbReference type="InterPro" id="IPR020058">
    <property type="entry name" value="Glu/Gln-tRNA-synth_Ib_cat-dom"/>
</dbReference>
<evidence type="ECO:0000256" key="13">
    <source>
        <dbReference type="ARBA" id="ARBA00044313"/>
    </source>
</evidence>
<comment type="catalytic activity">
    <reaction evidence="16">
        <text>tRNA(Gln) + L-glutamate + ATP = L-glutamyl-tRNA(Gln) + AMP + diphosphate</text>
        <dbReference type="Rhea" id="RHEA:64612"/>
        <dbReference type="Rhea" id="RHEA-COMP:9662"/>
        <dbReference type="Rhea" id="RHEA-COMP:9684"/>
        <dbReference type="ChEBI" id="CHEBI:29985"/>
        <dbReference type="ChEBI" id="CHEBI:30616"/>
        <dbReference type="ChEBI" id="CHEBI:33019"/>
        <dbReference type="ChEBI" id="CHEBI:78442"/>
        <dbReference type="ChEBI" id="CHEBI:78520"/>
        <dbReference type="ChEBI" id="CHEBI:456215"/>
    </reaction>
    <physiologicalReaction direction="left-to-right" evidence="16">
        <dbReference type="Rhea" id="RHEA:64613"/>
    </physiologicalReaction>
</comment>
<dbReference type="InterPro" id="IPR004527">
    <property type="entry name" value="Glu-tRNA-ligase_bac/mito"/>
</dbReference>
<keyword evidence="5 17" id="KW-0547">Nucleotide-binding</keyword>
<evidence type="ECO:0000256" key="17">
    <source>
        <dbReference type="RuleBase" id="RU363037"/>
    </source>
</evidence>
<evidence type="ECO:0000256" key="11">
    <source>
        <dbReference type="ARBA" id="ARBA00044142"/>
    </source>
</evidence>
<dbReference type="GO" id="GO:0050561">
    <property type="term" value="F:glutamate-tRNA(Gln) ligase activity"/>
    <property type="evidence" value="ECO:0007669"/>
    <property type="project" value="UniProtKB-EC"/>
</dbReference>
<dbReference type="HAMAP" id="MF_00022">
    <property type="entry name" value="Glu_tRNA_synth_type1"/>
    <property type="match status" value="1"/>
</dbReference>
<proteinExistence type="inferred from homology"/>
<accession>A0A8D8S2R0</accession>
<sequence>MICLGERVLLKLGCSHRFLKVYCHSNAVRVRFAPSPTGLLHLGGLRTALYNYFFAKSQKGSFILRIEDTDQTRIVPEAVRKLEEDLKWIGIVPDESETIGGQYGPYLQSKRLDLYQKEVETLLNNGSAYKCFCSDSRLNLIRKDAVKSGLVPKYDNKCRNLTNEQVEEKLKNNSKYCIRFKLSNHSESWQDLVYGDITYNVFNNEGDPVIIKSDGFPTYHFANVVDDHHMNISHVLRGVEWQISTTKHILIYKAFGWNPPKFAHLPLLLNLNGTKLSKRQGDMSVEAIREGELFPNALVNFVTNFGGGFHDHQRTTTLHMYTMRDLIEKFDLSLVNENSCKVDPSHMKEFNRAELKRLMSSGTEEEVNGLVEMLRQHIVNKFPDRTLQIDNNYLKFVLDWSTDRIFKLEDLVDKEFSFIWVKPSSEDLARHPAESYAFLSNLIPLLISQSTFTRDSLATPLKQFSSEHSLEYSQLMKLLRTCLSGLKQGPSVGEMMEILGKENTIQRLRDVLEHRQGKASSSAAG</sequence>
<feature type="domain" description="Glutamyl/glutaminyl-tRNA synthetase class Ib catalytic" evidence="18">
    <location>
        <begin position="28"/>
        <end position="342"/>
    </location>
</feature>
<keyword evidence="6 17" id="KW-0067">ATP-binding</keyword>
<dbReference type="InterPro" id="IPR049940">
    <property type="entry name" value="GluQ/Sye"/>
</dbReference>
<dbReference type="InterPro" id="IPR014729">
    <property type="entry name" value="Rossmann-like_a/b/a_fold"/>
</dbReference>
<dbReference type="NCBIfam" id="TIGR00464">
    <property type="entry name" value="gltX_bact"/>
    <property type="match status" value="1"/>
</dbReference>
<dbReference type="AlphaFoldDB" id="A0A8D8S2R0"/>
<dbReference type="InterPro" id="IPR008925">
    <property type="entry name" value="aa_tRNA-synth_I_cd-bd_sf"/>
</dbReference>
<evidence type="ECO:0000256" key="8">
    <source>
        <dbReference type="ARBA" id="ARBA00023146"/>
    </source>
</evidence>
<dbReference type="CDD" id="cd00808">
    <property type="entry name" value="GluRS_core"/>
    <property type="match status" value="1"/>
</dbReference>
<dbReference type="SUPFAM" id="SSF48163">
    <property type="entry name" value="An anticodon-binding domain of class I aminoacyl-tRNA synthetases"/>
    <property type="match status" value="1"/>
</dbReference>
<dbReference type="InterPro" id="IPR033910">
    <property type="entry name" value="GluRS_core"/>
</dbReference>
<dbReference type="GO" id="GO:0004818">
    <property type="term" value="F:glutamate-tRNA ligase activity"/>
    <property type="evidence" value="ECO:0007669"/>
    <property type="project" value="UniProtKB-EC"/>
</dbReference>
<comment type="catalytic activity">
    <reaction evidence="14">
        <text>tRNA(Glu) + L-glutamate + ATP = L-glutamyl-tRNA(Glu) + AMP + diphosphate</text>
        <dbReference type="Rhea" id="RHEA:23540"/>
        <dbReference type="Rhea" id="RHEA-COMP:9663"/>
        <dbReference type="Rhea" id="RHEA-COMP:9680"/>
        <dbReference type="ChEBI" id="CHEBI:29985"/>
        <dbReference type="ChEBI" id="CHEBI:30616"/>
        <dbReference type="ChEBI" id="CHEBI:33019"/>
        <dbReference type="ChEBI" id="CHEBI:78442"/>
        <dbReference type="ChEBI" id="CHEBI:78520"/>
        <dbReference type="ChEBI" id="CHEBI:456215"/>
        <dbReference type="EC" id="6.1.1.17"/>
    </reaction>
    <physiologicalReaction direction="left-to-right" evidence="14">
        <dbReference type="Rhea" id="RHEA:23541"/>
    </physiologicalReaction>
</comment>
<keyword evidence="4 17" id="KW-0436">Ligase</keyword>
<evidence type="ECO:0000256" key="12">
    <source>
        <dbReference type="ARBA" id="ARBA00044251"/>
    </source>
</evidence>
<dbReference type="SUPFAM" id="SSF52374">
    <property type="entry name" value="Nucleotidylyl transferase"/>
    <property type="match status" value="1"/>
</dbReference>
<organism evidence="20">
    <name type="scientific">Cacopsylla melanoneura</name>
    <dbReference type="NCBI Taxonomy" id="428564"/>
    <lineage>
        <taxon>Eukaryota</taxon>
        <taxon>Metazoa</taxon>
        <taxon>Ecdysozoa</taxon>
        <taxon>Arthropoda</taxon>
        <taxon>Hexapoda</taxon>
        <taxon>Insecta</taxon>
        <taxon>Pterygota</taxon>
        <taxon>Neoptera</taxon>
        <taxon>Paraneoptera</taxon>
        <taxon>Hemiptera</taxon>
        <taxon>Sternorrhyncha</taxon>
        <taxon>Psylloidea</taxon>
        <taxon>Psyllidae</taxon>
        <taxon>Psyllinae</taxon>
        <taxon>Cacopsylla</taxon>
    </lineage>
</organism>
<evidence type="ECO:0000256" key="3">
    <source>
        <dbReference type="ARBA" id="ARBA00012835"/>
    </source>
</evidence>
<evidence type="ECO:0000256" key="4">
    <source>
        <dbReference type="ARBA" id="ARBA00022598"/>
    </source>
</evidence>
<evidence type="ECO:0000256" key="2">
    <source>
        <dbReference type="ARBA" id="ARBA00007894"/>
    </source>
</evidence>
<dbReference type="InterPro" id="IPR000924">
    <property type="entry name" value="Glu/Gln-tRNA-synth"/>
</dbReference>
<dbReference type="EMBL" id="HBUF01201731">
    <property type="protein sequence ID" value="CAG6662153.1"/>
    <property type="molecule type" value="Transcribed_RNA"/>
</dbReference>
<evidence type="ECO:0000256" key="1">
    <source>
        <dbReference type="ARBA" id="ARBA00004173"/>
    </source>
</evidence>
<keyword evidence="7 17" id="KW-0648">Protein biosynthesis</keyword>
<protein>
    <recommendedName>
        <fullName evidence="11">Nondiscriminating glutamyl-tRNA synthetase EARS2, mitochondrial</fullName>
        <ecNumber evidence="3">6.1.1.17</ecNumber>
        <ecNumber evidence="10">6.1.1.24</ecNumber>
    </recommendedName>
    <alternativeName>
        <fullName evidence="13">Glutamate--tRNA(Gln) ligase EARS2, mitochondrial</fullName>
    </alternativeName>
    <alternativeName>
        <fullName evidence="9">Glutamyl-tRNA synthetase</fullName>
    </alternativeName>
    <alternativeName>
        <fullName evidence="12">Mitochondrial glutamyl-tRNA synthetase</fullName>
    </alternativeName>
</protein>
<dbReference type="InterPro" id="IPR045462">
    <property type="entry name" value="aa-tRNA-synth_I_cd-bd"/>
</dbReference>
<comment type="subcellular location">
    <subcellularLocation>
        <location evidence="1">Mitochondrion</location>
    </subcellularLocation>
</comment>